<keyword evidence="3" id="KW-1185">Reference proteome</keyword>
<accession>A0ABX1TN58</accession>
<dbReference type="RefSeq" id="WP_169248644.1">
    <property type="nucleotide sequence ID" value="NZ_SPMZ01000025.1"/>
</dbReference>
<gene>
    <name evidence="2" type="ORF">E4P82_09390</name>
</gene>
<dbReference type="EMBL" id="SPMZ01000025">
    <property type="protein sequence ID" value="NMQ19386.1"/>
    <property type="molecule type" value="Genomic_DNA"/>
</dbReference>
<comment type="caution">
    <text evidence="2">The sequence shown here is derived from an EMBL/GenBank/DDBJ whole genome shotgun (WGS) entry which is preliminary data.</text>
</comment>
<name>A0ABX1TN58_9GAMM</name>
<proteinExistence type="predicted"/>
<organism evidence="2 3">
    <name type="scientific">Candidatus Competibacter phosphatis</name>
    <dbReference type="NCBI Taxonomy" id="221280"/>
    <lineage>
        <taxon>Bacteria</taxon>
        <taxon>Pseudomonadati</taxon>
        <taxon>Pseudomonadota</taxon>
        <taxon>Gammaproteobacteria</taxon>
        <taxon>Candidatus Competibacteraceae</taxon>
        <taxon>Candidatus Competibacter</taxon>
    </lineage>
</organism>
<evidence type="ECO:0000313" key="3">
    <source>
        <dbReference type="Proteomes" id="UP000760480"/>
    </source>
</evidence>
<evidence type="ECO:0000256" key="1">
    <source>
        <dbReference type="SAM" id="MobiDB-lite"/>
    </source>
</evidence>
<dbReference type="InterPro" id="IPR010352">
    <property type="entry name" value="DUF945"/>
</dbReference>
<dbReference type="Pfam" id="PF06097">
    <property type="entry name" value="DUF945"/>
    <property type="match status" value="1"/>
</dbReference>
<protein>
    <submittedName>
        <fullName evidence="2">DUF945 domain-containing protein</fullName>
    </submittedName>
</protein>
<evidence type="ECO:0000313" key="2">
    <source>
        <dbReference type="EMBL" id="NMQ19386.1"/>
    </source>
</evidence>
<sequence>MKKLLGIIVVVLILAVAGFVGAAYWSGRQAERWYQDALAQGTNNPDIKLSTASYQRGLFSSQIETRVQFTLPEEHDPNQPDPSFTIRQEVYHGPLPLAGRGVPGVPMQWGGAVVRATLDPNSSAWTRELAKWYGDQEPMVAISRVGFDGASDTSITVPPLNLEQVGDDLQSLKFSGLQGQFQVAPHNAAIQGGMSADSLEVVGKPMEAGADQPVGIGQFGLRNLTLTVNQRKGAFDLMFGESSLKIGELRGQDQPAKTPFAIDNLSVTGNLSQTTPEQVAGEVIFKADKVTVGEQSGTGSVRLALGKLDGATAARIEQWQQKTAGKLDDPQALDDLLELMKALLRGKPEFVLDTQATLVQGEWRGKLTLNFQDPGAINPAQDPMSLLGALEKGLADITASKPLVETMLIGQAKQNLQAQLKEQGQEAGEQAVQTMAEQQVAQQLQGLMAAGFVRLEGDRYQTTARFEGGKLFVNDQEIPLAPPVDQESSNDVETMPLMPDDGVKEEEMPSAPGSDAEKPSQEKPTPQ</sequence>
<feature type="region of interest" description="Disordered" evidence="1">
    <location>
        <begin position="480"/>
        <end position="527"/>
    </location>
</feature>
<dbReference type="Proteomes" id="UP000760480">
    <property type="component" value="Unassembled WGS sequence"/>
</dbReference>
<reference evidence="2 3" key="1">
    <citation type="submission" date="2019-03" db="EMBL/GenBank/DDBJ databases">
        <title>Metabolic reconstructions from genomes of highly enriched 'Candidatus Accumulibacter' and 'Candidatus Competibacter' bioreactor populations.</title>
        <authorList>
            <person name="Annavajhala M.K."/>
            <person name="Welles L."/>
            <person name="Abbas B."/>
            <person name="Sorokin D."/>
            <person name="Park H."/>
            <person name="Van Loosdrecht M."/>
            <person name="Chandran K."/>
        </authorList>
    </citation>
    <scope>NUCLEOTIDE SEQUENCE [LARGE SCALE GENOMIC DNA]</scope>
    <source>
        <strain evidence="2 3">SBR_G</strain>
    </source>
</reference>